<feature type="compositionally biased region" description="Basic residues" evidence="1">
    <location>
        <begin position="1"/>
        <end position="12"/>
    </location>
</feature>
<name>A0A5B9VYW8_9BACT</name>
<sequence>MSSRIAGRHGRPRLAAPPSRVSKDGRRTPSPSPGRNRRRPALEGLEGRTLLSITASGYDAALGAVTLTGNSAGSYLVLGEAPSPDLSGHPEVLVHNLPYSSDTPGALNSLYDFDPSTPGDQELEVGQGTAPMVTVDFSAGGANTLQLDTSWTFAHPVAMTGGAGQDTLIDSAAGSHAWTLTGAKAGQIGSNLTFAGVDAIQADSANDDSLQGQDAVSATWTFAAGSAATYGVGSPSISFQGFKLVRSGSGNNTFQFSGDGTVGSLDIQGGDGDDAFDFSDFAQLDGSIDGGDGSNTLAYYDGNSSQGYSSSISLAITSVSSTVGYDGIDSMGTSLTGTFSNITSLVGNASSDVGAQLVGSDADSTWTLAGSSAVSYKDATDAANPSLSLSGFSDLVGGAGDDTYDITADTAVNIWETAGTNTFNISDGATLDGMVGGGSGTDTLDMSAYTTALSVVLTGSDATGLAGTVGPVSGGFFGIDGLAAGSGSDQLTGEDVDSVWTLGSSSASYADGTATLAFSNFESLQGGSAVDTYKVDASTSLNLLGGGGLDEFEVADGATASGTIDGQADSGRLDLGGYTADVHITLSGSDATGFSGVGTGTVGFQGISTLIAGSGAVNTLTGEDVAATWTVNGSGSAYSDGAHSLALGTFNVFQGGSDADTFNVTGDTTATLDGGAGADAFVFSDGAVLTGSIDGSGGANTLDLGAYTTPVTVVLDAGAASGVGGTTAGATDPITGRFDGIGTLSAGGTGSSLVGQNASRVWNLDTTDTYGDGTDTFLTFSGFGALTGGSDADAFNIVSNTTANLGGGGGGDTFDFQTDGVVLTGKIDGGSGSTASLIYSGYTSAHPVTLNLATGFATGTNGVKNIGNLFGGNAATTTLTGPTSAGQWTIEGQDAGNVVYGGKTFVFSSVGNLTGGIGDDAFYLTEGGTLSGTIIGGIGSNSIQVGSLSNAVTMSITGANAGNILEGISGSQWTFSGIGNLTGTGLGDTFKFSKGASIDGAINGQGNAKLDYSAYTTSVRVDLGLGYATGVKGGLNGAVTGVANVTGGSGNDILIGNASANVLSGGPGGNDVLVGRDGDDVLTVAGSGRNILIGGNGADTLNASTATGDNLLIGGRVAFSGSETNTSALTSLMTEWSRAGVDFTTRTKHLTGQLSGGLNGQYKLVFSGAGQTVFNDAAIDSLYGSQSGPGHTWFVAFYQDSSHKANILNSRTGDRTDTSDSGVIS</sequence>
<dbReference type="AlphaFoldDB" id="A0A5B9VYW8"/>
<dbReference type="InterPro" id="IPR011049">
    <property type="entry name" value="Serralysin-like_metalloprot_C"/>
</dbReference>
<dbReference type="GO" id="GO:0016787">
    <property type="term" value="F:hydrolase activity"/>
    <property type="evidence" value="ECO:0007669"/>
    <property type="project" value="UniProtKB-KW"/>
</dbReference>
<feature type="region of interest" description="Disordered" evidence="1">
    <location>
        <begin position="1"/>
        <end position="42"/>
    </location>
</feature>
<protein>
    <submittedName>
        <fullName evidence="2">Serralysin B</fullName>
        <ecNumber evidence="2">3.4.24.40</ecNumber>
    </submittedName>
</protein>
<dbReference type="Proteomes" id="UP000324233">
    <property type="component" value="Chromosome"/>
</dbReference>
<dbReference type="SUPFAM" id="SSF51120">
    <property type="entry name" value="beta-Roll"/>
    <property type="match status" value="1"/>
</dbReference>
<reference evidence="2 3" key="1">
    <citation type="submission" date="2019-08" db="EMBL/GenBank/DDBJ databases">
        <title>Deep-cultivation of Planctomycetes and their phenomic and genomic characterization uncovers novel biology.</title>
        <authorList>
            <person name="Wiegand S."/>
            <person name="Jogler M."/>
            <person name="Boedeker C."/>
            <person name="Pinto D."/>
            <person name="Vollmers J."/>
            <person name="Rivas-Marin E."/>
            <person name="Kohn T."/>
            <person name="Peeters S.H."/>
            <person name="Heuer A."/>
            <person name="Rast P."/>
            <person name="Oberbeckmann S."/>
            <person name="Bunk B."/>
            <person name="Jeske O."/>
            <person name="Meyerdierks A."/>
            <person name="Storesund J.E."/>
            <person name="Kallscheuer N."/>
            <person name="Luecker S."/>
            <person name="Lage O.M."/>
            <person name="Pohl T."/>
            <person name="Merkel B.J."/>
            <person name="Hornburger P."/>
            <person name="Mueller R.-W."/>
            <person name="Bruemmer F."/>
            <person name="Labrenz M."/>
            <person name="Spormann A.M."/>
            <person name="Op den Camp H."/>
            <person name="Overmann J."/>
            <person name="Amann R."/>
            <person name="Jetten M.S.M."/>
            <person name="Mascher T."/>
            <person name="Medema M.H."/>
            <person name="Devos D.P."/>
            <person name="Kaster A.-K."/>
            <person name="Ovreas L."/>
            <person name="Rohde M."/>
            <person name="Galperin M.Y."/>
            <person name="Jogler C."/>
        </authorList>
    </citation>
    <scope>NUCLEOTIDE SEQUENCE [LARGE SCALE GENOMIC DNA]</scope>
    <source>
        <strain evidence="2 3">OJF2</strain>
    </source>
</reference>
<organism evidence="2 3">
    <name type="scientific">Aquisphaera giovannonii</name>
    <dbReference type="NCBI Taxonomy" id="406548"/>
    <lineage>
        <taxon>Bacteria</taxon>
        <taxon>Pseudomonadati</taxon>
        <taxon>Planctomycetota</taxon>
        <taxon>Planctomycetia</taxon>
        <taxon>Isosphaerales</taxon>
        <taxon>Isosphaeraceae</taxon>
        <taxon>Aquisphaera</taxon>
    </lineage>
</organism>
<keyword evidence="2" id="KW-0378">Hydrolase</keyword>
<dbReference type="OrthoDB" id="230391at2"/>
<dbReference type="RefSeq" id="WP_148592819.1">
    <property type="nucleotide sequence ID" value="NZ_CP042997.1"/>
</dbReference>
<dbReference type="KEGG" id="agv:OJF2_16380"/>
<evidence type="ECO:0000256" key="1">
    <source>
        <dbReference type="SAM" id="MobiDB-lite"/>
    </source>
</evidence>
<dbReference type="Gene3D" id="2.150.10.10">
    <property type="entry name" value="Serralysin-like metalloprotease, C-terminal"/>
    <property type="match status" value="1"/>
</dbReference>
<gene>
    <name evidence="2" type="primary">prtB</name>
    <name evidence="2" type="ORF">OJF2_16380</name>
</gene>
<keyword evidence="3" id="KW-1185">Reference proteome</keyword>
<evidence type="ECO:0000313" key="3">
    <source>
        <dbReference type="Proteomes" id="UP000324233"/>
    </source>
</evidence>
<evidence type="ECO:0000313" key="2">
    <source>
        <dbReference type="EMBL" id="QEH33141.1"/>
    </source>
</evidence>
<dbReference type="EMBL" id="CP042997">
    <property type="protein sequence ID" value="QEH33141.1"/>
    <property type="molecule type" value="Genomic_DNA"/>
</dbReference>
<dbReference type="PRINTS" id="PR00313">
    <property type="entry name" value="CABNDNGRPT"/>
</dbReference>
<accession>A0A5B9VYW8</accession>
<dbReference type="EC" id="3.4.24.40" evidence="2"/>
<proteinExistence type="predicted"/>